<evidence type="ECO:0000256" key="6">
    <source>
        <dbReference type="ARBA" id="ARBA00023187"/>
    </source>
</evidence>
<comment type="similarity">
    <text evidence="3">Belongs to the SDE2 family.</text>
</comment>
<dbReference type="InterPro" id="IPR053822">
    <property type="entry name" value="SDE2-like_dom"/>
</dbReference>
<proteinExistence type="inferred from homology"/>
<keyword evidence="12" id="KW-1185">Reference proteome</keyword>
<feature type="compositionally biased region" description="Low complexity" evidence="9">
    <location>
        <begin position="217"/>
        <end position="240"/>
    </location>
</feature>
<evidence type="ECO:0000256" key="1">
    <source>
        <dbReference type="ARBA" id="ARBA00004123"/>
    </source>
</evidence>
<dbReference type="AlphaFoldDB" id="A0A1D2NLS6"/>
<dbReference type="EMBL" id="LJIJ01000009">
    <property type="protein sequence ID" value="ODN06214.1"/>
    <property type="molecule type" value="Genomic_DNA"/>
</dbReference>
<gene>
    <name evidence="11" type="ORF">Ocin01_00452</name>
</gene>
<sequence>MRVQHSKSGDLQVVLHGRFDELITLKQEVALTLGLDSSGQDSFYFLCNGKILTDNQLRLLPSSHEEPTVVTIVPRVLGGKGGFGSMLRAIGAQIEKTTNRDACRDLSGRRLRDINEEQRLKKWFSKQAEREHEKLEAKKRKLDKLRQVAEGPPLPKIDDQQYLQQREDMVDAVFDAVDKGFEHSKDAGKIESPDVGSDSSNSSSLSPTQVDTEDSNSQPATSQAPAAAGSSSAVSVAGTSKATKVVNVKRTMKKTILDEGLDSCTSSDEESDEAVDAKKAKLQ</sequence>
<evidence type="ECO:0000256" key="5">
    <source>
        <dbReference type="ARBA" id="ARBA00022664"/>
    </source>
</evidence>
<organism evidence="11 12">
    <name type="scientific">Orchesella cincta</name>
    <name type="common">Springtail</name>
    <name type="synonym">Podura cincta</name>
    <dbReference type="NCBI Taxonomy" id="48709"/>
    <lineage>
        <taxon>Eukaryota</taxon>
        <taxon>Metazoa</taxon>
        <taxon>Ecdysozoa</taxon>
        <taxon>Arthropoda</taxon>
        <taxon>Hexapoda</taxon>
        <taxon>Collembola</taxon>
        <taxon>Entomobryomorpha</taxon>
        <taxon>Entomobryoidea</taxon>
        <taxon>Orchesellidae</taxon>
        <taxon>Orchesellinae</taxon>
        <taxon>Orchesella</taxon>
    </lineage>
</organism>
<dbReference type="STRING" id="48709.A0A1D2NLS6"/>
<dbReference type="GO" id="GO:0008380">
    <property type="term" value="P:RNA splicing"/>
    <property type="evidence" value="ECO:0007669"/>
    <property type="project" value="UniProtKB-KW"/>
</dbReference>
<dbReference type="PANTHER" id="PTHR12786:SF1">
    <property type="entry name" value="SPLICING REGULATOR SDE2"/>
    <property type="match status" value="1"/>
</dbReference>
<feature type="region of interest" description="Disordered" evidence="9">
    <location>
        <begin position="184"/>
        <end position="283"/>
    </location>
</feature>
<dbReference type="GO" id="GO:0005634">
    <property type="term" value="C:nucleus"/>
    <property type="evidence" value="ECO:0007669"/>
    <property type="project" value="UniProtKB-SubCell"/>
</dbReference>
<evidence type="ECO:0000256" key="7">
    <source>
        <dbReference type="ARBA" id="ARBA00023242"/>
    </source>
</evidence>
<keyword evidence="7" id="KW-0539">Nucleus</keyword>
<reference evidence="11 12" key="1">
    <citation type="journal article" date="2016" name="Genome Biol. Evol.">
        <title>Gene Family Evolution Reflects Adaptation to Soil Environmental Stressors in the Genome of the Collembolan Orchesella cincta.</title>
        <authorList>
            <person name="Faddeeva-Vakhrusheva A."/>
            <person name="Derks M.F."/>
            <person name="Anvar S.Y."/>
            <person name="Agamennone V."/>
            <person name="Suring W."/>
            <person name="Smit S."/>
            <person name="van Straalen N.M."/>
            <person name="Roelofs D."/>
        </authorList>
    </citation>
    <scope>NUCLEOTIDE SEQUENCE [LARGE SCALE GENOMIC DNA]</scope>
    <source>
        <tissue evidence="11">Mixed pool</tissue>
    </source>
</reference>
<accession>A0A1D2NLS6</accession>
<keyword evidence="6" id="KW-0508">mRNA splicing</keyword>
<evidence type="ECO:0000259" key="10">
    <source>
        <dbReference type="Pfam" id="PF22782"/>
    </source>
</evidence>
<keyword evidence="4" id="KW-0963">Cytoplasm</keyword>
<keyword evidence="8" id="KW-0131">Cell cycle</keyword>
<comment type="subcellular location">
    <subcellularLocation>
        <location evidence="2">Cytoplasm</location>
    </subcellularLocation>
    <subcellularLocation>
        <location evidence="1">Nucleus</location>
    </subcellularLocation>
</comment>
<evidence type="ECO:0000313" key="11">
    <source>
        <dbReference type="EMBL" id="ODN06214.1"/>
    </source>
</evidence>
<name>A0A1D2NLS6_ORCCI</name>
<evidence type="ECO:0000256" key="2">
    <source>
        <dbReference type="ARBA" id="ARBA00004496"/>
    </source>
</evidence>
<dbReference type="PANTHER" id="PTHR12786">
    <property type="entry name" value="SPLICING FACTOR SF3A-RELATED"/>
    <property type="match status" value="1"/>
</dbReference>
<dbReference type="Pfam" id="PF22782">
    <property type="entry name" value="SDE2"/>
    <property type="match status" value="1"/>
</dbReference>
<evidence type="ECO:0000256" key="9">
    <source>
        <dbReference type="SAM" id="MobiDB-lite"/>
    </source>
</evidence>
<evidence type="ECO:0000256" key="4">
    <source>
        <dbReference type="ARBA" id="ARBA00022490"/>
    </source>
</evidence>
<comment type="caution">
    <text evidence="11">The sequence shown here is derived from an EMBL/GenBank/DDBJ whole genome shotgun (WGS) entry which is preliminary data.</text>
</comment>
<keyword evidence="5" id="KW-0507">mRNA processing</keyword>
<feature type="domain" description="SDE2-like" evidence="10">
    <location>
        <begin position="78"/>
        <end position="178"/>
    </location>
</feature>
<dbReference type="GO" id="GO:0005737">
    <property type="term" value="C:cytoplasm"/>
    <property type="evidence" value="ECO:0007669"/>
    <property type="project" value="UniProtKB-SubCell"/>
</dbReference>
<evidence type="ECO:0000313" key="12">
    <source>
        <dbReference type="Proteomes" id="UP000094527"/>
    </source>
</evidence>
<dbReference type="InterPro" id="IPR051421">
    <property type="entry name" value="RNA_Proc_DNA_Dmg_Regulator"/>
</dbReference>
<dbReference type="Proteomes" id="UP000094527">
    <property type="component" value="Unassembled WGS sequence"/>
</dbReference>
<protein>
    <submittedName>
        <fullName evidence="11">Protein SDE2</fullName>
    </submittedName>
</protein>
<dbReference type="GO" id="GO:0006397">
    <property type="term" value="P:mRNA processing"/>
    <property type="evidence" value="ECO:0007669"/>
    <property type="project" value="UniProtKB-KW"/>
</dbReference>
<evidence type="ECO:0000256" key="3">
    <source>
        <dbReference type="ARBA" id="ARBA00008726"/>
    </source>
</evidence>
<evidence type="ECO:0000256" key="8">
    <source>
        <dbReference type="ARBA" id="ARBA00023306"/>
    </source>
</evidence>
<dbReference type="OMA" id="VTTHELY"/>
<feature type="compositionally biased region" description="Low complexity" evidence="9">
    <location>
        <begin position="197"/>
        <end position="206"/>
    </location>
</feature>